<feature type="transmembrane region" description="Helical" evidence="7">
    <location>
        <begin position="334"/>
        <end position="351"/>
    </location>
</feature>
<feature type="binding site" evidence="5">
    <location>
        <position position="187"/>
    </location>
    <ligand>
        <name>ATP</name>
        <dbReference type="ChEBI" id="CHEBI:30616"/>
    </ligand>
</feature>
<dbReference type="GeneID" id="9813248"/>
<dbReference type="KEGG" id="crq:GCK72_016513"/>
<keyword evidence="2 5" id="KW-0547">Nucleotide-binding</keyword>
<sequence>MSSASTLSRSISFRNNSFCVMNPLAASEFLSLWSHSFFFGATIVVIFVVFCRNRKNNNPHENLLLSITIKRCFQILSEDNGNSKKVIMRARSSSVTVLYDKRHRNGVSLDRNNNYAAREVEKQPRMVHTSSRHVNEGFFGVSKWIQRVDGRQDIEKHYEIGVVIGKGNFSSVHLTKRKEDGTKCALKQVEKRAMRGKCFFVDNEVEMLSLIQHDHIISIIDAFSTENQYFIVFEHAQYGDLYETIRKNGRIEEPDAAIITLQVASALTYLHERNVVHRDVKPENLLLVDKFSVKLCDFGLACHVLGPLYRICGTPTYCAPEVLLETGYSTLCDIWSLGVVLYVMLVGYAPFRAPDQTRLFKLIMQAKPNMDMPEWKSISMKAKDLVSRLMNKSEDRRPLASQIVSHPWIAPFTMDNIDDE</sequence>
<evidence type="ECO:0000313" key="9">
    <source>
        <dbReference type="EMBL" id="EFO88458.1"/>
    </source>
</evidence>
<feature type="domain" description="Protein kinase" evidence="8">
    <location>
        <begin position="158"/>
        <end position="409"/>
    </location>
</feature>
<dbReference type="CTD" id="9813248"/>
<keyword evidence="6" id="KW-0723">Serine/threonine-protein kinase</keyword>
<dbReference type="GO" id="GO:0004674">
    <property type="term" value="F:protein serine/threonine kinase activity"/>
    <property type="evidence" value="ECO:0007669"/>
    <property type="project" value="UniProtKB-KW"/>
</dbReference>
<evidence type="ECO:0000256" key="3">
    <source>
        <dbReference type="ARBA" id="ARBA00022840"/>
    </source>
</evidence>
<evidence type="ECO:0000256" key="1">
    <source>
        <dbReference type="ARBA" id="ARBA00001946"/>
    </source>
</evidence>
<name>E3N784_CAERE</name>
<dbReference type="PROSITE" id="PS50011">
    <property type="entry name" value="PROTEIN_KINASE_DOM"/>
    <property type="match status" value="1"/>
</dbReference>
<accession>E3N784</accession>
<keyword evidence="7" id="KW-0472">Membrane</keyword>
<keyword evidence="7" id="KW-1133">Transmembrane helix</keyword>
<gene>
    <name evidence="9" type="ORF">CRE_10577</name>
</gene>
<dbReference type="Pfam" id="PF00069">
    <property type="entry name" value="Pkinase"/>
    <property type="match status" value="1"/>
</dbReference>
<dbReference type="AlphaFoldDB" id="E3N784"/>
<dbReference type="CDD" id="cd05117">
    <property type="entry name" value="STKc_CAMK"/>
    <property type="match status" value="1"/>
</dbReference>
<dbReference type="FunFam" id="1.10.510.10:FF:000571">
    <property type="entry name" value="Maternal embryonic leucine zipper kinase"/>
    <property type="match status" value="1"/>
</dbReference>
<dbReference type="OrthoDB" id="1738954at2759"/>
<dbReference type="InterPro" id="IPR017441">
    <property type="entry name" value="Protein_kinase_ATP_BS"/>
</dbReference>
<dbReference type="OMA" id="RQCYEFG"/>
<proteinExistence type="inferred from homology"/>
<evidence type="ECO:0000256" key="7">
    <source>
        <dbReference type="SAM" id="Phobius"/>
    </source>
</evidence>
<evidence type="ECO:0000256" key="6">
    <source>
        <dbReference type="RuleBase" id="RU000304"/>
    </source>
</evidence>
<reference evidence="9" key="1">
    <citation type="submission" date="2007-07" db="EMBL/GenBank/DDBJ databases">
        <title>PCAP assembly of the Caenorhabditis remanei genome.</title>
        <authorList>
            <consortium name="The Caenorhabditis remanei Sequencing Consortium"/>
            <person name="Wilson R.K."/>
        </authorList>
    </citation>
    <scope>NUCLEOTIDE SEQUENCE [LARGE SCALE GENOMIC DNA]</scope>
    <source>
        <strain evidence="9">PB4641</strain>
    </source>
</reference>
<dbReference type="PANTHER" id="PTHR24347">
    <property type="entry name" value="SERINE/THREONINE-PROTEIN KINASE"/>
    <property type="match status" value="1"/>
</dbReference>
<dbReference type="InterPro" id="IPR011009">
    <property type="entry name" value="Kinase-like_dom_sf"/>
</dbReference>
<keyword evidence="6" id="KW-0808">Transferase</keyword>
<evidence type="ECO:0000256" key="5">
    <source>
        <dbReference type="PROSITE-ProRule" id="PRU10141"/>
    </source>
</evidence>
<dbReference type="STRING" id="31234.E3N784"/>
<dbReference type="InterPro" id="IPR008271">
    <property type="entry name" value="Ser/Thr_kinase_AS"/>
</dbReference>
<evidence type="ECO:0000313" key="10">
    <source>
        <dbReference type="Proteomes" id="UP000008281"/>
    </source>
</evidence>
<dbReference type="InParanoid" id="E3N784"/>
<dbReference type="SUPFAM" id="SSF56112">
    <property type="entry name" value="Protein kinase-like (PK-like)"/>
    <property type="match status" value="1"/>
</dbReference>
<organism evidence="10">
    <name type="scientific">Caenorhabditis remanei</name>
    <name type="common">Caenorhabditis vulgaris</name>
    <dbReference type="NCBI Taxonomy" id="31234"/>
    <lineage>
        <taxon>Eukaryota</taxon>
        <taxon>Metazoa</taxon>
        <taxon>Ecdysozoa</taxon>
        <taxon>Nematoda</taxon>
        <taxon>Chromadorea</taxon>
        <taxon>Rhabditida</taxon>
        <taxon>Rhabditina</taxon>
        <taxon>Rhabditomorpha</taxon>
        <taxon>Rhabditoidea</taxon>
        <taxon>Rhabditidae</taxon>
        <taxon>Peloderinae</taxon>
        <taxon>Caenorhabditis</taxon>
    </lineage>
</organism>
<keyword evidence="3 5" id="KW-0067">ATP-binding</keyword>
<dbReference type="GO" id="GO:0005524">
    <property type="term" value="F:ATP binding"/>
    <property type="evidence" value="ECO:0007669"/>
    <property type="project" value="UniProtKB-UniRule"/>
</dbReference>
<dbReference type="eggNOG" id="KOG0032">
    <property type="taxonomic scope" value="Eukaryota"/>
</dbReference>
<dbReference type="PROSITE" id="PS00107">
    <property type="entry name" value="PROTEIN_KINASE_ATP"/>
    <property type="match status" value="1"/>
</dbReference>
<comment type="similarity">
    <text evidence="6">Belongs to the protein kinase superfamily.</text>
</comment>
<dbReference type="Proteomes" id="UP000008281">
    <property type="component" value="Unassembled WGS sequence"/>
</dbReference>
<dbReference type="Gene3D" id="1.10.510.10">
    <property type="entry name" value="Transferase(Phosphotransferase) domain 1"/>
    <property type="match status" value="1"/>
</dbReference>
<dbReference type="FunCoup" id="E3N784">
    <property type="interactions" value="1"/>
</dbReference>
<feature type="transmembrane region" description="Helical" evidence="7">
    <location>
        <begin position="30"/>
        <end position="50"/>
    </location>
</feature>
<dbReference type="PROSITE" id="PS00108">
    <property type="entry name" value="PROTEIN_KINASE_ST"/>
    <property type="match status" value="1"/>
</dbReference>
<evidence type="ECO:0000259" key="8">
    <source>
        <dbReference type="PROSITE" id="PS50011"/>
    </source>
</evidence>
<evidence type="ECO:0000256" key="2">
    <source>
        <dbReference type="ARBA" id="ARBA00022741"/>
    </source>
</evidence>
<dbReference type="SMART" id="SM00220">
    <property type="entry name" value="S_TKc"/>
    <property type="match status" value="1"/>
</dbReference>
<protein>
    <recommendedName>
        <fullName evidence="8">Protein kinase domain-containing protein</fullName>
    </recommendedName>
</protein>
<comment type="cofactor">
    <cofactor evidence="1">
        <name>Mg(2+)</name>
        <dbReference type="ChEBI" id="CHEBI:18420"/>
    </cofactor>
</comment>
<keyword evidence="10" id="KW-1185">Reference proteome</keyword>
<keyword evidence="7" id="KW-0812">Transmembrane</keyword>
<keyword evidence="4" id="KW-0460">Magnesium</keyword>
<keyword evidence="6" id="KW-0418">Kinase</keyword>
<dbReference type="HOGENOM" id="CLU_000288_63_0_1"/>
<dbReference type="RefSeq" id="XP_003095741.2">
    <property type="nucleotide sequence ID" value="XM_003095693.2"/>
</dbReference>
<dbReference type="EMBL" id="DS268546">
    <property type="protein sequence ID" value="EFO88458.1"/>
    <property type="molecule type" value="Genomic_DNA"/>
</dbReference>
<evidence type="ECO:0000256" key="4">
    <source>
        <dbReference type="ARBA" id="ARBA00022842"/>
    </source>
</evidence>
<dbReference type="InterPro" id="IPR000719">
    <property type="entry name" value="Prot_kinase_dom"/>
</dbReference>